<feature type="region of interest" description="Disordered" evidence="2">
    <location>
        <begin position="236"/>
        <end position="295"/>
    </location>
</feature>
<organism evidence="3 4">
    <name type="scientific">Candidatus Intestinimonas merdavium</name>
    <dbReference type="NCBI Taxonomy" id="2838622"/>
    <lineage>
        <taxon>Bacteria</taxon>
        <taxon>Bacillati</taxon>
        <taxon>Bacillota</taxon>
        <taxon>Clostridia</taxon>
        <taxon>Eubacteriales</taxon>
        <taxon>Intestinimonas</taxon>
    </lineage>
</organism>
<reference evidence="3" key="2">
    <citation type="submission" date="2021-04" db="EMBL/GenBank/DDBJ databases">
        <authorList>
            <person name="Gilroy R."/>
        </authorList>
    </citation>
    <scope>NUCLEOTIDE SEQUENCE</scope>
    <source>
        <strain evidence="3">CHK33-7979</strain>
    </source>
</reference>
<sequence length="295" mass="31952">MNVFSVRMADLTRFGGEETAPPAPQAGDPAPSPAGESGGVRVLSPDSSAPAAGGQNQGEDPAAAFSRLIKGEFKDQFAAEVQNIINRRFKETKGLRERLAAQQGVLDKLLSRYQIQGGDLAALDRAIESDSALWAGPAAQAGMSVEQYRQFQNTRLENQRLRAERQATAAREEVRRQAAAWAREARALKERYGDFDLLAELQSPAFQAMLRSGTPMQNAYEALHLSDIKAGVARKAGQAREKQVTDHIRARGGRPAEGASSGAGVTWSADPGGLTPQQRDELARRAERGERISFR</sequence>
<evidence type="ECO:0000313" key="4">
    <source>
        <dbReference type="Proteomes" id="UP000886824"/>
    </source>
</evidence>
<feature type="compositionally biased region" description="Basic and acidic residues" evidence="2">
    <location>
        <begin position="278"/>
        <end position="295"/>
    </location>
</feature>
<dbReference type="Proteomes" id="UP000886824">
    <property type="component" value="Unassembled WGS sequence"/>
</dbReference>
<name>A0A9D2CEL4_9FIRM</name>
<feature type="compositionally biased region" description="Basic and acidic residues" evidence="2">
    <location>
        <begin position="238"/>
        <end position="249"/>
    </location>
</feature>
<protein>
    <submittedName>
        <fullName evidence="3">Uncharacterized protein</fullName>
    </submittedName>
</protein>
<dbReference type="AlphaFoldDB" id="A0A9D2CEL4"/>
<dbReference type="EMBL" id="DXCX01000051">
    <property type="protein sequence ID" value="HIY73305.1"/>
    <property type="molecule type" value="Genomic_DNA"/>
</dbReference>
<proteinExistence type="predicted"/>
<accession>A0A9D2CEL4</accession>
<gene>
    <name evidence="3" type="ORF">H9826_04940</name>
</gene>
<reference evidence="3" key="1">
    <citation type="journal article" date="2021" name="PeerJ">
        <title>Extensive microbial diversity within the chicken gut microbiome revealed by metagenomics and culture.</title>
        <authorList>
            <person name="Gilroy R."/>
            <person name="Ravi A."/>
            <person name="Getino M."/>
            <person name="Pursley I."/>
            <person name="Horton D.L."/>
            <person name="Alikhan N.F."/>
            <person name="Baker D."/>
            <person name="Gharbi K."/>
            <person name="Hall N."/>
            <person name="Watson M."/>
            <person name="Adriaenssens E.M."/>
            <person name="Foster-Nyarko E."/>
            <person name="Jarju S."/>
            <person name="Secka A."/>
            <person name="Antonio M."/>
            <person name="Oren A."/>
            <person name="Chaudhuri R.R."/>
            <person name="La Ragione R."/>
            <person name="Hildebrand F."/>
            <person name="Pallen M.J."/>
        </authorList>
    </citation>
    <scope>NUCLEOTIDE SEQUENCE</scope>
    <source>
        <strain evidence="3">CHK33-7979</strain>
    </source>
</reference>
<evidence type="ECO:0000256" key="2">
    <source>
        <dbReference type="SAM" id="MobiDB-lite"/>
    </source>
</evidence>
<evidence type="ECO:0000256" key="1">
    <source>
        <dbReference type="SAM" id="Coils"/>
    </source>
</evidence>
<comment type="caution">
    <text evidence="3">The sequence shown here is derived from an EMBL/GenBank/DDBJ whole genome shotgun (WGS) entry which is preliminary data.</text>
</comment>
<feature type="region of interest" description="Disordered" evidence="2">
    <location>
        <begin position="9"/>
        <end position="61"/>
    </location>
</feature>
<keyword evidence="1" id="KW-0175">Coiled coil</keyword>
<evidence type="ECO:0000313" key="3">
    <source>
        <dbReference type="EMBL" id="HIY73305.1"/>
    </source>
</evidence>
<feature type="coiled-coil region" evidence="1">
    <location>
        <begin position="153"/>
        <end position="191"/>
    </location>
</feature>